<gene>
    <name evidence="1" type="ORF">FUA22_06090</name>
</gene>
<dbReference type="AlphaFoldDB" id="A0A5C7GMF3"/>
<name>A0A5C7GMF3_9FLAO</name>
<protein>
    <submittedName>
        <fullName evidence="1">Uncharacterized protein</fullName>
    </submittedName>
</protein>
<dbReference type="RefSeq" id="WP_147767010.1">
    <property type="nucleotide sequence ID" value="NZ_VRKQ01000008.1"/>
</dbReference>
<proteinExistence type="predicted"/>
<evidence type="ECO:0000313" key="2">
    <source>
        <dbReference type="Proteomes" id="UP000321080"/>
    </source>
</evidence>
<dbReference type="EMBL" id="VRKQ01000008">
    <property type="protein sequence ID" value="TXG39440.1"/>
    <property type="molecule type" value="Genomic_DNA"/>
</dbReference>
<organism evidence="1 2">
    <name type="scientific">Seonamhaeicola maritimus</name>
    <dbReference type="NCBI Taxonomy" id="2591822"/>
    <lineage>
        <taxon>Bacteria</taxon>
        <taxon>Pseudomonadati</taxon>
        <taxon>Bacteroidota</taxon>
        <taxon>Flavobacteriia</taxon>
        <taxon>Flavobacteriales</taxon>
        <taxon>Flavobacteriaceae</taxon>
    </lineage>
</organism>
<sequence>MYFCSHAQIEYEYVGGIVLSDTSKTTYSYKISFKVVNELVSGYSITNMGTEYETKTTISGNYNKQKKELLIRETGIIYTKTPIKIDEESCFVNFSVKPFISEKTKSTSGSFEGMTVNFKKCAEGKIFLNSLEKVEDRMNKVAKKLNKIKRVPDSIKQKFQPLKMMDSMNMNILRKNQTLSIFTNDEKIKLIVYDGGKEDGDRISIMSNGKTIRKSYKATNKRNIILLNLDSIKTSIVIKAENEGQISPNTVVVELVDQENNIRALSNLKMGEETRIDVLKK</sequence>
<keyword evidence="2" id="KW-1185">Reference proteome</keyword>
<dbReference type="OrthoDB" id="639821at2"/>
<dbReference type="Proteomes" id="UP000321080">
    <property type="component" value="Unassembled WGS sequence"/>
</dbReference>
<reference evidence="1 2" key="1">
    <citation type="submission" date="2019-08" db="EMBL/GenBank/DDBJ databases">
        <title>Seonamhaeicola sediminis sp. nov., isolated from marine sediment.</title>
        <authorList>
            <person name="Cao W.R."/>
        </authorList>
    </citation>
    <scope>NUCLEOTIDE SEQUENCE [LARGE SCALE GENOMIC DNA]</scope>
    <source>
        <strain evidence="1 2">1505</strain>
    </source>
</reference>
<accession>A0A5C7GMF3</accession>
<comment type="caution">
    <text evidence="1">The sequence shown here is derived from an EMBL/GenBank/DDBJ whole genome shotgun (WGS) entry which is preliminary data.</text>
</comment>
<evidence type="ECO:0000313" key="1">
    <source>
        <dbReference type="EMBL" id="TXG39440.1"/>
    </source>
</evidence>